<evidence type="ECO:0000313" key="2">
    <source>
        <dbReference type="EMBL" id="OWZ14590.1"/>
    </source>
</evidence>
<proteinExistence type="predicted"/>
<dbReference type="AlphaFoldDB" id="A0A225WCM7"/>
<feature type="region of interest" description="Disordered" evidence="1">
    <location>
        <begin position="236"/>
        <end position="285"/>
    </location>
</feature>
<gene>
    <name evidence="2" type="ORF">PHMEG_00011911</name>
</gene>
<feature type="region of interest" description="Disordered" evidence="1">
    <location>
        <begin position="22"/>
        <end position="132"/>
    </location>
</feature>
<comment type="caution">
    <text evidence="2">The sequence shown here is derived from an EMBL/GenBank/DDBJ whole genome shotgun (WGS) entry which is preliminary data.</text>
</comment>
<keyword evidence="3" id="KW-1185">Reference proteome</keyword>
<protein>
    <submittedName>
        <fullName evidence="2">Uncharacterized protein</fullName>
    </submittedName>
</protein>
<dbReference type="Proteomes" id="UP000198211">
    <property type="component" value="Unassembled WGS sequence"/>
</dbReference>
<feature type="compositionally biased region" description="Polar residues" evidence="1">
    <location>
        <begin position="149"/>
        <end position="158"/>
    </location>
</feature>
<name>A0A225WCM7_9STRA</name>
<sequence>MADPANTPSTDFSAAIVAEHLGSSLKDQDTTNPRDWRDSINLKIPPTPPSSLQSPSYLNESEENLPLNRRPLFSSMREALESSGQVKEEPGGYVIKRHSGHQQFRSTDTGKSKYRHSKRISKDNSSVITTPEDEADAAGYTVIRRSSCDESNLSTCSHAQARRNPRKKTQQQLRPRRSSISGLHSSSLVASMTPPSSVPPGFQPRPASRVLRPPPGLTPAASGWVVKAAAPAETANKIEEPPVEALWPDMKSTAKTDSWTVGTSESLQAQAWSSSQTENENDDDADDLLARLGVTLN</sequence>
<evidence type="ECO:0000256" key="1">
    <source>
        <dbReference type="SAM" id="MobiDB-lite"/>
    </source>
</evidence>
<accession>A0A225WCM7</accession>
<feature type="compositionally biased region" description="Polar residues" evidence="1">
    <location>
        <begin position="253"/>
        <end position="277"/>
    </location>
</feature>
<feature type="compositionally biased region" description="Basic and acidic residues" evidence="1">
    <location>
        <begin position="26"/>
        <end position="40"/>
    </location>
</feature>
<organism evidence="2 3">
    <name type="scientific">Phytophthora megakarya</name>
    <dbReference type="NCBI Taxonomy" id="4795"/>
    <lineage>
        <taxon>Eukaryota</taxon>
        <taxon>Sar</taxon>
        <taxon>Stramenopiles</taxon>
        <taxon>Oomycota</taxon>
        <taxon>Peronosporomycetes</taxon>
        <taxon>Peronosporales</taxon>
        <taxon>Peronosporaceae</taxon>
        <taxon>Phytophthora</taxon>
    </lineage>
</organism>
<dbReference type="EMBL" id="NBNE01001303">
    <property type="protein sequence ID" value="OWZ14590.1"/>
    <property type="molecule type" value="Genomic_DNA"/>
</dbReference>
<feature type="compositionally biased region" description="Basic residues" evidence="1">
    <location>
        <begin position="160"/>
        <end position="177"/>
    </location>
</feature>
<feature type="region of interest" description="Disordered" evidence="1">
    <location>
        <begin position="149"/>
        <end position="216"/>
    </location>
</feature>
<reference evidence="3" key="1">
    <citation type="submission" date="2017-03" db="EMBL/GenBank/DDBJ databases">
        <title>Phytopthora megakarya and P. palmivora, two closely related causual agents of cacao black pod achieved similar genome size and gene model numbers by different mechanisms.</title>
        <authorList>
            <person name="Ali S."/>
            <person name="Shao J."/>
            <person name="Larry D.J."/>
            <person name="Kronmiller B."/>
            <person name="Shen D."/>
            <person name="Strem M.D."/>
            <person name="Melnick R.L."/>
            <person name="Guiltinan M.J."/>
            <person name="Tyler B.M."/>
            <person name="Meinhardt L.W."/>
            <person name="Bailey B.A."/>
        </authorList>
    </citation>
    <scope>NUCLEOTIDE SEQUENCE [LARGE SCALE GENOMIC DNA]</scope>
    <source>
        <strain evidence="3">zdho120</strain>
    </source>
</reference>
<dbReference type="OrthoDB" id="127504at2759"/>
<feature type="compositionally biased region" description="Low complexity" evidence="1">
    <location>
        <begin position="178"/>
        <end position="191"/>
    </location>
</feature>
<evidence type="ECO:0000313" key="3">
    <source>
        <dbReference type="Proteomes" id="UP000198211"/>
    </source>
</evidence>